<comment type="caution">
    <text evidence="2">The sequence shown here is derived from an EMBL/GenBank/DDBJ whole genome shotgun (WGS) entry which is preliminary data.</text>
</comment>
<evidence type="ECO:0000313" key="2">
    <source>
        <dbReference type="EMBL" id="CAE8611925.1"/>
    </source>
</evidence>
<accession>A0A813FNG2</accession>
<keyword evidence="1" id="KW-0812">Transmembrane</keyword>
<sequence length="380" mass="40983">MSEDEGEESRRLLVWVTGALAAFAVSALVGVGQSLPRNLQVSLAANVGLSALGFVATASIIGGLGQCFIKANLRGIDLNKRTTKRDAEGNLVRPIEKVYRKYQGSSAAQKVFVRASSTLSAKVCATVYILVLSVFIPFASPISVQEYSGELSQLRSGRWPPRESEEAAVAEVAEGEAPAEAAPKPATVEKVDLTPDALKSLFANLVDAGSKHITKDVFSRVMRVIFKVVKETPITKELAVAGDDTVRQLKLNEALELIKGPELEETMKVKRVHAKALSDGAEGWVTLAGNQGTAFLVENHGLFKVTRESHVYAAMEVGEDAKPIEGSRRLREGEVCEVISWPAKHEESGLMRMQVKAKLDSLTGWITQASKEGVAFAELL</sequence>
<feature type="transmembrane region" description="Helical" evidence="1">
    <location>
        <begin position="119"/>
        <end position="139"/>
    </location>
</feature>
<dbReference type="AlphaFoldDB" id="A0A813FNG2"/>
<proteinExistence type="predicted"/>
<evidence type="ECO:0000313" key="3">
    <source>
        <dbReference type="Proteomes" id="UP000654075"/>
    </source>
</evidence>
<organism evidence="2 3">
    <name type="scientific">Polarella glacialis</name>
    <name type="common">Dinoflagellate</name>
    <dbReference type="NCBI Taxonomy" id="89957"/>
    <lineage>
        <taxon>Eukaryota</taxon>
        <taxon>Sar</taxon>
        <taxon>Alveolata</taxon>
        <taxon>Dinophyceae</taxon>
        <taxon>Suessiales</taxon>
        <taxon>Suessiaceae</taxon>
        <taxon>Polarella</taxon>
    </lineage>
</organism>
<feature type="transmembrane region" description="Helical" evidence="1">
    <location>
        <begin position="12"/>
        <end position="31"/>
    </location>
</feature>
<protein>
    <submittedName>
        <fullName evidence="2">Uncharacterized protein</fullName>
    </submittedName>
</protein>
<keyword evidence="1" id="KW-0472">Membrane</keyword>
<evidence type="ECO:0000256" key="1">
    <source>
        <dbReference type="SAM" id="Phobius"/>
    </source>
</evidence>
<dbReference type="EMBL" id="CAJNNV010025059">
    <property type="protein sequence ID" value="CAE8611925.1"/>
    <property type="molecule type" value="Genomic_DNA"/>
</dbReference>
<dbReference type="Proteomes" id="UP000654075">
    <property type="component" value="Unassembled WGS sequence"/>
</dbReference>
<keyword evidence="1" id="KW-1133">Transmembrane helix</keyword>
<feature type="transmembrane region" description="Helical" evidence="1">
    <location>
        <begin position="43"/>
        <end position="64"/>
    </location>
</feature>
<name>A0A813FNG2_POLGL</name>
<gene>
    <name evidence="2" type="ORF">PGLA1383_LOCUS29721</name>
</gene>
<reference evidence="2" key="1">
    <citation type="submission" date="2021-02" db="EMBL/GenBank/DDBJ databases">
        <authorList>
            <person name="Dougan E. K."/>
            <person name="Rhodes N."/>
            <person name="Thang M."/>
            <person name="Chan C."/>
        </authorList>
    </citation>
    <scope>NUCLEOTIDE SEQUENCE</scope>
</reference>
<keyword evidence="3" id="KW-1185">Reference proteome</keyword>